<evidence type="ECO:0000256" key="1">
    <source>
        <dbReference type="ARBA" id="ARBA00022857"/>
    </source>
</evidence>
<dbReference type="Proteomes" id="UP000179616">
    <property type="component" value="Unassembled WGS sequence"/>
</dbReference>
<evidence type="ECO:0000259" key="3">
    <source>
        <dbReference type="Pfam" id="PF01113"/>
    </source>
</evidence>
<accession>A0A1S1LF82</accession>
<dbReference type="RefSeq" id="WP_070936466.1">
    <property type="nucleotide sequence ID" value="NZ_MLIK01000004.1"/>
</dbReference>
<dbReference type="GO" id="GO:0009089">
    <property type="term" value="P:lysine biosynthetic process via diaminopimelate"/>
    <property type="evidence" value="ECO:0007669"/>
    <property type="project" value="InterPro"/>
</dbReference>
<feature type="domain" description="2,4-diaminopentanoate dehydrogenase C-terminal" evidence="4">
    <location>
        <begin position="137"/>
        <end position="253"/>
    </location>
</feature>
<dbReference type="OrthoDB" id="4759936at2"/>
<organism evidence="5 6">
    <name type="scientific">Mycobacteroides franklinii</name>
    <dbReference type="NCBI Taxonomy" id="948102"/>
    <lineage>
        <taxon>Bacteria</taxon>
        <taxon>Bacillati</taxon>
        <taxon>Actinomycetota</taxon>
        <taxon>Actinomycetes</taxon>
        <taxon>Mycobacteriales</taxon>
        <taxon>Mycobacteriaceae</taxon>
        <taxon>Mycobacteroides</taxon>
    </lineage>
</organism>
<sequence>MVYRVVQWATGEVGKAAISAVLAHPELQLVGCWVHSPQKTGIDVGELIGQAPIGVITTNSLDDIVSLDADCVIYSPLLPNPSEVAALLASKKNVVTPVGWFYPDSSGRDLDADARQAGVTLHGTGIDPGGITDLYPLIFSSMTSAVTYVRAEEYSDIRTYGAPDVIRHIMKFGGTPEEAVSGPMPKLLGGGFKQSLRMILDGMGFADVQIRPDLKVAVATADIESPIGTIRPGSVAGQQFSWEAFVGDEAVARIAVNWLMGEEHLDPAWSFGPSGPRYEVEVRGTPSSSCTITGFHPHSVQAGLVANEGVVATAAHCVNSVPYVCEAEPGLRSYLDLPLIAGRAHPRLHR</sequence>
<feature type="domain" description="2,4-diaminopentanoate dehydrogenase C-terminal" evidence="4">
    <location>
        <begin position="308"/>
        <end position="341"/>
    </location>
</feature>
<protein>
    <submittedName>
        <fullName evidence="5">Dihydrodipicolinate reductase</fullName>
    </submittedName>
</protein>
<dbReference type="GO" id="GO:0008839">
    <property type="term" value="F:4-hydroxy-tetrahydrodipicolinate reductase"/>
    <property type="evidence" value="ECO:0007669"/>
    <property type="project" value="InterPro"/>
</dbReference>
<dbReference type="STRING" id="948102.BKG76_04985"/>
<reference evidence="5 6" key="1">
    <citation type="submission" date="2016-10" db="EMBL/GenBank/DDBJ databases">
        <title>Evaluation of Human, Veterinary and Environmental Mycobacterium chelonae Isolates by Core Genome Phylogenomic Analysis, Targeted Gene Comparison, and Anti-microbial Susceptibility Patterns: A Tale of Mistaken Identities.</title>
        <authorList>
            <person name="Fogelson S.B."/>
            <person name="Camus A.C."/>
            <person name="Lorenz W."/>
            <person name="Vasireddy R."/>
            <person name="Vasireddy S."/>
            <person name="Smith T."/>
            <person name="Brown-Elliott B.A."/>
            <person name="Wallace R.J.Jr."/>
            <person name="Hasan N.A."/>
            <person name="Reischl U."/>
            <person name="Sanchez S."/>
        </authorList>
    </citation>
    <scope>NUCLEOTIDE SEQUENCE [LARGE SCALE GENOMIC DNA]</scope>
    <source>
        <strain evidence="5 6">1559</strain>
    </source>
</reference>
<dbReference type="InterPro" id="IPR036291">
    <property type="entry name" value="NAD(P)-bd_dom_sf"/>
</dbReference>
<dbReference type="Gene3D" id="3.40.50.720">
    <property type="entry name" value="NAD(P)-binding Rossmann-like Domain"/>
    <property type="match status" value="1"/>
</dbReference>
<evidence type="ECO:0000259" key="4">
    <source>
        <dbReference type="Pfam" id="PF19328"/>
    </source>
</evidence>
<dbReference type="SUPFAM" id="SSF51735">
    <property type="entry name" value="NAD(P)-binding Rossmann-fold domains"/>
    <property type="match status" value="1"/>
</dbReference>
<evidence type="ECO:0000256" key="2">
    <source>
        <dbReference type="ARBA" id="ARBA00023002"/>
    </source>
</evidence>
<dbReference type="Pfam" id="PF19328">
    <property type="entry name" value="DAP_DH_C"/>
    <property type="match status" value="2"/>
</dbReference>
<comment type="caution">
    <text evidence="5">The sequence shown here is derived from an EMBL/GenBank/DDBJ whole genome shotgun (WGS) entry which is preliminary data.</text>
</comment>
<gene>
    <name evidence="5" type="ORF">BKG76_04985</name>
</gene>
<dbReference type="InterPro" id="IPR045760">
    <property type="entry name" value="DAP_DH_C"/>
</dbReference>
<dbReference type="Pfam" id="PF01113">
    <property type="entry name" value="DapB_N"/>
    <property type="match status" value="1"/>
</dbReference>
<keyword evidence="1" id="KW-0521">NADP</keyword>
<feature type="domain" description="Dihydrodipicolinate reductase N-terminal" evidence="3">
    <location>
        <begin position="9"/>
        <end position="73"/>
    </location>
</feature>
<name>A0A1S1LF82_9MYCO</name>
<dbReference type="InterPro" id="IPR000846">
    <property type="entry name" value="DapB_N"/>
</dbReference>
<proteinExistence type="predicted"/>
<dbReference type="EMBL" id="MLIK01000004">
    <property type="protein sequence ID" value="OHU31048.1"/>
    <property type="molecule type" value="Genomic_DNA"/>
</dbReference>
<evidence type="ECO:0000313" key="6">
    <source>
        <dbReference type="Proteomes" id="UP000179616"/>
    </source>
</evidence>
<keyword evidence="2" id="KW-0560">Oxidoreductase</keyword>
<evidence type="ECO:0000313" key="5">
    <source>
        <dbReference type="EMBL" id="OHU31048.1"/>
    </source>
</evidence>
<dbReference type="CDD" id="cd24146">
    <property type="entry name" value="nat-AmDH_N_like"/>
    <property type="match status" value="1"/>
</dbReference>
<dbReference type="GeneID" id="57166148"/>
<dbReference type="AlphaFoldDB" id="A0A1S1LF82"/>